<keyword evidence="2" id="KW-1185">Reference proteome</keyword>
<accession>A0AAW1SMJ9</accession>
<proteinExistence type="predicted"/>
<dbReference type="AlphaFoldDB" id="A0AAW1SMJ9"/>
<protein>
    <submittedName>
        <fullName evidence="1">Uncharacterized protein</fullName>
    </submittedName>
</protein>
<name>A0AAW1SMJ9_9CHLO</name>
<gene>
    <name evidence="1" type="ORF">WJX84_006667</name>
</gene>
<dbReference type="Proteomes" id="UP001485043">
    <property type="component" value="Unassembled WGS sequence"/>
</dbReference>
<evidence type="ECO:0000313" key="2">
    <source>
        <dbReference type="Proteomes" id="UP001485043"/>
    </source>
</evidence>
<organism evidence="1 2">
    <name type="scientific">Apatococcus fuscideae</name>
    <dbReference type="NCBI Taxonomy" id="2026836"/>
    <lineage>
        <taxon>Eukaryota</taxon>
        <taxon>Viridiplantae</taxon>
        <taxon>Chlorophyta</taxon>
        <taxon>core chlorophytes</taxon>
        <taxon>Trebouxiophyceae</taxon>
        <taxon>Chlorellales</taxon>
        <taxon>Chlorellaceae</taxon>
        <taxon>Apatococcus</taxon>
    </lineage>
</organism>
<sequence length="288" mass="31282">MQRLFSLGARGGLGAAAAAASASPSTASCYAQTPRRSILPRTKDESNQLVVEESLQAQQSWILPDLQEGEVYFQPEEIEESVVQLFDTVYRSGKPCQAGSSHEDAETDAESVESMGAEANLLMEEADRSLAPRKMENVLINMLKQPGVQQACLSALMADEGFRDMVNHGRPLLEDANPARNAADVIIEEMDDADAREERHPMSGLMEALGSHFAKLGEGLKRASSTIGNFLVDLGYKLHSILGKPATEGKPAPDGVPKKLQEEWWARAFMTVACGIFVVMVLKRLPPA</sequence>
<comment type="caution">
    <text evidence="1">The sequence shown here is derived from an EMBL/GenBank/DDBJ whole genome shotgun (WGS) entry which is preliminary data.</text>
</comment>
<reference evidence="1 2" key="1">
    <citation type="journal article" date="2024" name="Nat. Commun.">
        <title>Phylogenomics reveals the evolutionary origins of lichenization in chlorophyte algae.</title>
        <authorList>
            <person name="Puginier C."/>
            <person name="Libourel C."/>
            <person name="Otte J."/>
            <person name="Skaloud P."/>
            <person name="Haon M."/>
            <person name="Grisel S."/>
            <person name="Petersen M."/>
            <person name="Berrin J.G."/>
            <person name="Delaux P.M."/>
            <person name="Dal Grande F."/>
            <person name="Keller J."/>
        </authorList>
    </citation>
    <scope>NUCLEOTIDE SEQUENCE [LARGE SCALE GENOMIC DNA]</scope>
    <source>
        <strain evidence="1 2">SAG 2523</strain>
    </source>
</reference>
<evidence type="ECO:0000313" key="1">
    <source>
        <dbReference type="EMBL" id="KAK9850095.1"/>
    </source>
</evidence>
<dbReference type="EMBL" id="JALJOV010001304">
    <property type="protein sequence ID" value="KAK9850095.1"/>
    <property type="molecule type" value="Genomic_DNA"/>
</dbReference>
<dbReference type="PROSITE" id="PS51257">
    <property type="entry name" value="PROKAR_LIPOPROTEIN"/>
    <property type="match status" value="1"/>
</dbReference>